<dbReference type="GO" id="GO:0031297">
    <property type="term" value="P:replication fork processing"/>
    <property type="evidence" value="ECO:0007669"/>
    <property type="project" value="TreeGrafter"/>
</dbReference>
<dbReference type="GO" id="GO:0000729">
    <property type="term" value="P:DNA double-strand break processing"/>
    <property type="evidence" value="ECO:0007669"/>
    <property type="project" value="TreeGrafter"/>
</dbReference>
<dbReference type="Gene3D" id="3.30.420.10">
    <property type="entry name" value="Ribonuclease H-like superfamily/Ribonuclease H"/>
    <property type="match status" value="1"/>
</dbReference>
<dbReference type="GO" id="GO:0003690">
    <property type="term" value="F:double-stranded DNA binding"/>
    <property type="evidence" value="ECO:0007669"/>
    <property type="project" value="TreeGrafter"/>
</dbReference>
<sequence length="88" mass="10442">MHPALVNRKGPILLHNNDRSHVAQITLQKLNKLDYEIMPHPPYSPDLSPTEYHFFKHLDHFLKEKVFINQSSVENAFRKFIDSRTLEF</sequence>
<dbReference type="GO" id="GO:0000014">
    <property type="term" value="F:single-stranded DNA endodeoxyribonuclease activity"/>
    <property type="evidence" value="ECO:0007669"/>
    <property type="project" value="TreeGrafter"/>
</dbReference>
<keyword evidence="1" id="KW-0808">Transferase</keyword>
<dbReference type="EMBL" id="BGPR01004711">
    <property type="protein sequence ID" value="GBN02534.1"/>
    <property type="molecule type" value="Genomic_DNA"/>
</dbReference>
<evidence type="ECO:0000313" key="2">
    <source>
        <dbReference type="Proteomes" id="UP000499080"/>
    </source>
</evidence>
<organism evidence="1 2">
    <name type="scientific">Araneus ventricosus</name>
    <name type="common">Orbweaver spider</name>
    <name type="synonym">Epeira ventricosa</name>
    <dbReference type="NCBI Taxonomy" id="182803"/>
    <lineage>
        <taxon>Eukaryota</taxon>
        <taxon>Metazoa</taxon>
        <taxon>Ecdysozoa</taxon>
        <taxon>Arthropoda</taxon>
        <taxon>Chelicerata</taxon>
        <taxon>Arachnida</taxon>
        <taxon>Araneae</taxon>
        <taxon>Araneomorphae</taxon>
        <taxon>Entelegynae</taxon>
        <taxon>Araneoidea</taxon>
        <taxon>Araneidae</taxon>
        <taxon>Araneus</taxon>
    </lineage>
</organism>
<dbReference type="GO" id="GO:0005634">
    <property type="term" value="C:nucleus"/>
    <property type="evidence" value="ECO:0007669"/>
    <property type="project" value="TreeGrafter"/>
</dbReference>
<evidence type="ECO:0000313" key="1">
    <source>
        <dbReference type="EMBL" id="GBN02534.1"/>
    </source>
</evidence>
<dbReference type="GO" id="GO:0032259">
    <property type="term" value="P:methylation"/>
    <property type="evidence" value="ECO:0007669"/>
    <property type="project" value="UniProtKB-KW"/>
</dbReference>
<dbReference type="GO" id="GO:0042800">
    <property type="term" value="F:histone H3K4 methyltransferase activity"/>
    <property type="evidence" value="ECO:0007669"/>
    <property type="project" value="TreeGrafter"/>
</dbReference>
<dbReference type="GO" id="GO:0006303">
    <property type="term" value="P:double-strand break repair via nonhomologous end joining"/>
    <property type="evidence" value="ECO:0007669"/>
    <property type="project" value="TreeGrafter"/>
</dbReference>
<dbReference type="PANTHER" id="PTHR46060">
    <property type="entry name" value="MARINER MOS1 TRANSPOSASE-LIKE PROTEIN"/>
    <property type="match status" value="1"/>
</dbReference>
<dbReference type="InterPro" id="IPR036397">
    <property type="entry name" value="RNaseH_sf"/>
</dbReference>
<dbReference type="GO" id="GO:0046975">
    <property type="term" value="F:histone H3K36 methyltransferase activity"/>
    <property type="evidence" value="ECO:0007669"/>
    <property type="project" value="TreeGrafter"/>
</dbReference>
<comment type="caution">
    <text evidence="1">The sequence shown here is derived from an EMBL/GenBank/DDBJ whole genome shotgun (WGS) entry which is preliminary data.</text>
</comment>
<accession>A0A4Y2KIR6</accession>
<dbReference type="GO" id="GO:0000793">
    <property type="term" value="C:condensed chromosome"/>
    <property type="evidence" value="ECO:0007669"/>
    <property type="project" value="TreeGrafter"/>
</dbReference>
<dbReference type="PANTHER" id="PTHR46060:SF2">
    <property type="entry name" value="HISTONE-LYSINE N-METHYLTRANSFERASE SETMAR"/>
    <property type="match status" value="1"/>
</dbReference>
<dbReference type="GO" id="GO:0015074">
    <property type="term" value="P:DNA integration"/>
    <property type="evidence" value="ECO:0007669"/>
    <property type="project" value="TreeGrafter"/>
</dbReference>
<gene>
    <name evidence="1" type="primary">SETMAR_103</name>
    <name evidence="1" type="ORF">AVEN_250_1</name>
</gene>
<protein>
    <submittedName>
        <fullName evidence="1">Histone-lysine N-methyltransferase SETMAR</fullName>
    </submittedName>
</protein>
<name>A0A4Y2KIR6_ARAVE</name>
<keyword evidence="2" id="KW-1185">Reference proteome</keyword>
<dbReference type="OrthoDB" id="6433921at2759"/>
<proteinExistence type="predicted"/>
<dbReference type="Proteomes" id="UP000499080">
    <property type="component" value="Unassembled WGS sequence"/>
</dbReference>
<dbReference type="GO" id="GO:0044547">
    <property type="term" value="F:DNA topoisomerase binding"/>
    <property type="evidence" value="ECO:0007669"/>
    <property type="project" value="TreeGrafter"/>
</dbReference>
<dbReference type="InterPro" id="IPR052709">
    <property type="entry name" value="Transposase-MT_Hybrid"/>
</dbReference>
<reference evidence="1 2" key="1">
    <citation type="journal article" date="2019" name="Sci. Rep.">
        <title>Orb-weaving spider Araneus ventricosus genome elucidates the spidroin gene catalogue.</title>
        <authorList>
            <person name="Kono N."/>
            <person name="Nakamura H."/>
            <person name="Ohtoshi R."/>
            <person name="Moran D.A.P."/>
            <person name="Shinohara A."/>
            <person name="Yoshida Y."/>
            <person name="Fujiwara M."/>
            <person name="Mori M."/>
            <person name="Tomita M."/>
            <person name="Arakawa K."/>
        </authorList>
    </citation>
    <scope>NUCLEOTIDE SEQUENCE [LARGE SCALE GENOMIC DNA]</scope>
</reference>
<keyword evidence="1" id="KW-0489">Methyltransferase</keyword>
<dbReference type="AlphaFoldDB" id="A0A4Y2KIR6"/>
<dbReference type="GO" id="GO:0003697">
    <property type="term" value="F:single-stranded DNA binding"/>
    <property type="evidence" value="ECO:0007669"/>
    <property type="project" value="TreeGrafter"/>
</dbReference>
<dbReference type="GO" id="GO:0035861">
    <property type="term" value="C:site of double-strand break"/>
    <property type="evidence" value="ECO:0007669"/>
    <property type="project" value="TreeGrafter"/>
</dbReference>
<dbReference type="GO" id="GO:0044774">
    <property type="term" value="P:mitotic DNA integrity checkpoint signaling"/>
    <property type="evidence" value="ECO:0007669"/>
    <property type="project" value="TreeGrafter"/>
</dbReference>